<organism evidence="1 2">
    <name type="scientific">Brachionus plicatilis</name>
    <name type="common">Marine rotifer</name>
    <name type="synonym">Brachionus muelleri</name>
    <dbReference type="NCBI Taxonomy" id="10195"/>
    <lineage>
        <taxon>Eukaryota</taxon>
        <taxon>Metazoa</taxon>
        <taxon>Spiralia</taxon>
        <taxon>Gnathifera</taxon>
        <taxon>Rotifera</taxon>
        <taxon>Eurotatoria</taxon>
        <taxon>Monogononta</taxon>
        <taxon>Pseudotrocha</taxon>
        <taxon>Ploima</taxon>
        <taxon>Brachionidae</taxon>
        <taxon>Brachionus</taxon>
    </lineage>
</organism>
<dbReference type="AlphaFoldDB" id="A0A3M7RJL1"/>
<keyword evidence="2" id="KW-1185">Reference proteome</keyword>
<sequence length="141" mass="16633">MLIKRWDSEYLMIERILEQVDNAIEVLYATRKHRHLVLKLAEKNILKLIADFFETFHNLTKIISCEKYPSCNFIFYLIFSLRKKYAGSNSDTNAIGKFLKSTMLDSVNIYVRECKLSENKKIIFANFLTPNRKNCNRRGSN</sequence>
<reference evidence="1 2" key="1">
    <citation type="journal article" date="2018" name="Sci. Rep.">
        <title>Genomic signatures of local adaptation to the degree of environmental predictability in rotifers.</title>
        <authorList>
            <person name="Franch-Gras L."/>
            <person name="Hahn C."/>
            <person name="Garcia-Roger E.M."/>
            <person name="Carmona M.J."/>
            <person name="Serra M."/>
            <person name="Gomez A."/>
        </authorList>
    </citation>
    <scope>NUCLEOTIDE SEQUENCE [LARGE SCALE GENOMIC DNA]</scope>
    <source>
        <strain evidence="1">HYR1</strain>
    </source>
</reference>
<dbReference type="SUPFAM" id="SSF53098">
    <property type="entry name" value="Ribonuclease H-like"/>
    <property type="match status" value="1"/>
</dbReference>
<accession>A0A3M7RJL1</accession>
<protein>
    <submittedName>
        <fullName evidence="1">Uncharacterized protein</fullName>
    </submittedName>
</protein>
<proteinExistence type="predicted"/>
<dbReference type="InterPro" id="IPR012337">
    <property type="entry name" value="RNaseH-like_sf"/>
</dbReference>
<name>A0A3M7RJL1_BRAPC</name>
<dbReference type="OrthoDB" id="2438421at2759"/>
<evidence type="ECO:0000313" key="2">
    <source>
        <dbReference type="Proteomes" id="UP000276133"/>
    </source>
</evidence>
<dbReference type="Proteomes" id="UP000276133">
    <property type="component" value="Unassembled WGS sequence"/>
</dbReference>
<gene>
    <name evidence="1" type="ORF">BpHYR1_025333</name>
</gene>
<comment type="caution">
    <text evidence="1">The sequence shown here is derived from an EMBL/GenBank/DDBJ whole genome shotgun (WGS) entry which is preliminary data.</text>
</comment>
<dbReference type="EMBL" id="REGN01003220">
    <property type="protein sequence ID" value="RNA23763.1"/>
    <property type="molecule type" value="Genomic_DNA"/>
</dbReference>
<evidence type="ECO:0000313" key="1">
    <source>
        <dbReference type="EMBL" id="RNA23763.1"/>
    </source>
</evidence>